<dbReference type="CDD" id="cd11421">
    <property type="entry name" value="bHLH_TS_ATOH8"/>
    <property type="match status" value="1"/>
</dbReference>
<dbReference type="GO" id="GO:0016607">
    <property type="term" value="C:nuclear speck"/>
    <property type="evidence" value="ECO:0007669"/>
    <property type="project" value="UniProtKB-SubCell"/>
</dbReference>
<feature type="domain" description="BHLH" evidence="8">
    <location>
        <begin position="264"/>
        <end position="316"/>
    </location>
</feature>
<dbReference type="InterPro" id="IPR036638">
    <property type="entry name" value="HLH_DNA-bd_sf"/>
</dbReference>
<dbReference type="Proteomes" id="UP000054359">
    <property type="component" value="Unassembled WGS sequence"/>
</dbReference>
<reference evidence="9 10" key="1">
    <citation type="submission" date="2013-11" db="EMBL/GenBank/DDBJ databases">
        <title>Genome sequencing of Stegodyphus mimosarum.</title>
        <authorList>
            <person name="Bechsgaard J."/>
        </authorList>
    </citation>
    <scope>NUCLEOTIDE SEQUENCE [LARGE SCALE GENOMIC DNA]</scope>
</reference>
<evidence type="ECO:0000313" key="10">
    <source>
        <dbReference type="Proteomes" id="UP000054359"/>
    </source>
</evidence>
<dbReference type="GO" id="GO:0009653">
    <property type="term" value="P:anatomical structure morphogenesis"/>
    <property type="evidence" value="ECO:0007669"/>
    <property type="project" value="TreeGrafter"/>
</dbReference>
<dbReference type="InterPro" id="IPR050359">
    <property type="entry name" value="bHLH_transcription_factors"/>
</dbReference>
<dbReference type="PANTHER" id="PTHR19290">
    <property type="entry name" value="BASIC HELIX-LOOP-HELIX PROTEIN NEUROGENIN-RELATED"/>
    <property type="match status" value="1"/>
</dbReference>
<evidence type="ECO:0000256" key="2">
    <source>
        <dbReference type="ARBA" id="ARBA00004496"/>
    </source>
</evidence>
<keyword evidence="4" id="KW-0238">DNA-binding</keyword>
<dbReference type="GO" id="GO:0005737">
    <property type="term" value="C:cytoplasm"/>
    <property type="evidence" value="ECO:0007669"/>
    <property type="project" value="UniProtKB-SubCell"/>
</dbReference>
<feature type="compositionally biased region" description="Acidic residues" evidence="7">
    <location>
        <begin position="86"/>
        <end position="101"/>
    </location>
</feature>
<evidence type="ECO:0000256" key="6">
    <source>
        <dbReference type="ARBA" id="ARBA00023242"/>
    </source>
</evidence>
<feature type="region of interest" description="Disordered" evidence="7">
    <location>
        <begin position="197"/>
        <end position="220"/>
    </location>
</feature>
<evidence type="ECO:0000256" key="1">
    <source>
        <dbReference type="ARBA" id="ARBA00004324"/>
    </source>
</evidence>
<feature type="region of interest" description="Disordered" evidence="7">
    <location>
        <begin position="1"/>
        <end position="145"/>
    </location>
</feature>
<evidence type="ECO:0000259" key="8">
    <source>
        <dbReference type="PROSITE" id="PS50888"/>
    </source>
</evidence>
<dbReference type="InterPro" id="IPR011598">
    <property type="entry name" value="bHLH_dom"/>
</dbReference>
<feature type="compositionally biased region" description="Polar residues" evidence="7">
    <location>
        <begin position="242"/>
        <end position="251"/>
    </location>
</feature>
<feature type="compositionally biased region" description="Basic residues" evidence="7">
    <location>
        <begin position="131"/>
        <end position="140"/>
    </location>
</feature>
<feature type="non-terminal residue" evidence="9">
    <location>
        <position position="357"/>
    </location>
</feature>
<keyword evidence="10" id="KW-1185">Reference proteome</keyword>
<feature type="region of interest" description="Disordered" evidence="7">
    <location>
        <begin position="234"/>
        <end position="272"/>
    </location>
</feature>
<dbReference type="OMA" id="RNYKSMS"/>
<dbReference type="PANTHER" id="PTHR19290:SF102">
    <property type="entry name" value="TRANSCRIPTION FACTOR ATOH8"/>
    <property type="match status" value="1"/>
</dbReference>
<dbReference type="GO" id="GO:0045944">
    <property type="term" value="P:positive regulation of transcription by RNA polymerase II"/>
    <property type="evidence" value="ECO:0007669"/>
    <property type="project" value="TreeGrafter"/>
</dbReference>
<dbReference type="OrthoDB" id="10001938at2759"/>
<dbReference type="AlphaFoldDB" id="A0A087TFK2"/>
<dbReference type="GO" id="GO:0070888">
    <property type="term" value="F:E-box binding"/>
    <property type="evidence" value="ECO:0007669"/>
    <property type="project" value="TreeGrafter"/>
</dbReference>
<evidence type="ECO:0000256" key="7">
    <source>
        <dbReference type="SAM" id="MobiDB-lite"/>
    </source>
</evidence>
<dbReference type="GO" id="GO:0046983">
    <property type="term" value="F:protein dimerization activity"/>
    <property type="evidence" value="ECO:0007669"/>
    <property type="project" value="InterPro"/>
</dbReference>
<evidence type="ECO:0000256" key="5">
    <source>
        <dbReference type="ARBA" id="ARBA00023163"/>
    </source>
</evidence>
<sequence>MASSPNCSSTSPSASTATTSTDLQETDAFSDDSGVDVKPQCKKANPMFFAQEPDLAIESGKRNKRKSSEPKKRKDVLLMKRFRWDSDEDEKDDDEVDDVFEAIERERPSSGDSGCQIDRPSTVTSSQGLEKKRKQRQWRKPKVETYPPIVKQEVPLPTFRQSVIRKHEASSACIGSGSRTNISHCSSKDLSSVASLSNSETPLTTPTDLSSSLASPSLSSIAKPVSSRDYDLILEGQDDSNEPTSSRSSRTLGRPRNYKSMSRQRRIEANARERTRVHTISAAFESLRRAVPAYAHNQKLSKLAILRIASAYIVALACLNQQDYSQEQNRPSLAECVEQCTRTIQAEGRSRRRTTKE</sequence>
<dbReference type="SUPFAM" id="SSF47459">
    <property type="entry name" value="HLH, helix-loop-helix DNA-binding domain"/>
    <property type="match status" value="1"/>
</dbReference>
<accession>A0A087TFK2</accession>
<keyword evidence="3" id="KW-0805">Transcription regulation</keyword>
<dbReference type="FunFam" id="4.10.280.10:FF:000052">
    <property type="entry name" value="Protein atonal homolog 8"/>
    <property type="match status" value="1"/>
</dbReference>
<dbReference type="InterPro" id="IPR032660">
    <property type="entry name" value="ATOH8_bHLH"/>
</dbReference>
<evidence type="ECO:0000256" key="3">
    <source>
        <dbReference type="ARBA" id="ARBA00023015"/>
    </source>
</evidence>
<organism evidence="9 10">
    <name type="scientific">Stegodyphus mimosarum</name>
    <name type="common">African social velvet spider</name>
    <dbReference type="NCBI Taxonomy" id="407821"/>
    <lineage>
        <taxon>Eukaryota</taxon>
        <taxon>Metazoa</taxon>
        <taxon>Ecdysozoa</taxon>
        <taxon>Arthropoda</taxon>
        <taxon>Chelicerata</taxon>
        <taxon>Arachnida</taxon>
        <taxon>Araneae</taxon>
        <taxon>Araneomorphae</taxon>
        <taxon>Entelegynae</taxon>
        <taxon>Eresoidea</taxon>
        <taxon>Eresidae</taxon>
        <taxon>Stegodyphus</taxon>
    </lineage>
</organism>
<dbReference type="SMART" id="SM00353">
    <property type="entry name" value="HLH"/>
    <property type="match status" value="1"/>
</dbReference>
<dbReference type="GO" id="GO:0003700">
    <property type="term" value="F:DNA-binding transcription factor activity"/>
    <property type="evidence" value="ECO:0007669"/>
    <property type="project" value="InterPro"/>
</dbReference>
<keyword evidence="6" id="KW-0539">Nucleus</keyword>
<feature type="compositionally biased region" description="Polar residues" evidence="7">
    <location>
        <begin position="119"/>
        <end position="128"/>
    </location>
</feature>
<comment type="subcellular location">
    <subcellularLocation>
        <location evidence="2">Cytoplasm</location>
    </subcellularLocation>
    <subcellularLocation>
        <location evidence="1">Nucleus speckle</location>
    </subcellularLocation>
</comment>
<keyword evidence="5" id="KW-0804">Transcription</keyword>
<dbReference type="EMBL" id="KK114987">
    <property type="protein sequence ID" value="KFM63891.1"/>
    <property type="molecule type" value="Genomic_DNA"/>
</dbReference>
<evidence type="ECO:0000313" key="9">
    <source>
        <dbReference type="EMBL" id="KFM63891.1"/>
    </source>
</evidence>
<proteinExistence type="predicted"/>
<dbReference type="Pfam" id="PF00010">
    <property type="entry name" value="HLH"/>
    <property type="match status" value="1"/>
</dbReference>
<dbReference type="STRING" id="407821.A0A087TFK2"/>
<feature type="compositionally biased region" description="Low complexity" evidence="7">
    <location>
        <begin position="1"/>
        <end position="21"/>
    </location>
</feature>
<gene>
    <name evidence="9" type="ORF">X975_21562</name>
</gene>
<name>A0A087TFK2_STEMI</name>
<evidence type="ECO:0000256" key="4">
    <source>
        <dbReference type="ARBA" id="ARBA00023125"/>
    </source>
</evidence>
<feature type="compositionally biased region" description="Basic and acidic residues" evidence="7">
    <location>
        <begin position="66"/>
        <end position="85"/>
    </location>
</feature>
<protein>
    <submittedName>
        <fullName evidence="9">Protein atonal-like protein</fullName>
    </submittedName>
</protein>
<dbReference type="Gene3D" id="4.10.280.10">
    <property type="entry name" value="Helix-loop-helix DNA-binding domain"/>
    <property type="match status" value="1"/>
</dbReference>
<feature type="compositionally biased region" description="Acidic residues" evidence="7">
    <location>
        <begin position="24"/>
        <end position="34"/>
    </location>
</feature>
<dbReference type="PROSITE" id="PS50888">
    <property type="entry name" value="BHLH"/>
    <property type="match status" value="1"/>
</dbReference>